<keyword evidence="2" id="KW-0812">Transmembrane</keyword>
<dbReference type="Proteomes" id="UP001456562">
    <property type="component" value="Unassembled WGS sequence"/>
</dbReference>
<reference evidence="4 5" key="1">
    <citation type="submission" date="2020-01" db="EMBL/GenBank/DDBJ databases">
        <title>Insect and environment-associated Actinomycetes.</title>
        <authorList>
            <person name="Currrie C."/>
            <person name="Chevrette M."/>
            <person name="Carlson C."/>
            <person name="Stubbendieck R."/>
            <person name="Wendt-Pienkowski E."/>
        </authorList>
    </citation>
    <scope>NUCLEOTIDE SEQUENCE [LARGE SCALE GENOMIC DNA]</scope>
    <source>
        <strain evidence="4 5">SID14438</strain>
    </source>
</reference>
<gene>
    <name evidence="3" type="ORF">ABR748_23485</name>
    <name evidence="4" type="ORF">G3I39_21990</name>
</gene>
<protein>
    <submittedName>
        <fullName evidence="4">Lipopolysaccharide biosynthesis protein</fullName>
    </submittedName>
</protein>
<feature type="transmembrane region" description="Helical" evidence="2">
    <location>
        <begin position="34"/>
        <end position="54"/>
    </location>
</feature>
<dbReference type="EMBL" id="JAAGME010000897">
    <property type="protein sequence ID" value="NEB69700.1"/>
    <property type="molecule type" value="Genomic_DNA"/>
</dbReference>
<feature type="transmembrane region" description="Helical" evidence="2">
    <location>
        <begin position="179"/>
        <end position="200"/>
    </location>
</feature>
<evidence type="ECO:0000256" key="1">
    <source>
        <dbReference type="SAM" id="MobiDB-lite"/>
    </source>
</evidence>
<evidence type="ECO:0000313" key="4">
    <source>
        <dbReference type="EMBL" id="NEB69700.1"/>
    </source>
</evidence>
<dbReference type="RefSeq" id="WP_055559251.1">
    <property type="nucleotide sequence ID" value="NZ_CP108575.1"/>
</dbReference>
<name>A0A6N9VA63_STRMI</name>
<feature type="region of interest" description="Disordered" evidence="1">
    <location>
        <begin position="210"/>
        <end position="240"/>
    </location>
</feature>
<dbReference type="Proteomes" id="UP000471648">
    <property type="component" value="Unassembled WGS sequence"/>
</dbReference>
<evidence type="ECO:0000256" key="2">
    <source>
        <dbReference type="SAM" id="Phobius"/>
    </source>
</evidence>
<reference evidence="3 6" key="2">
    <citation type="submission" date="2024-01" db="EMBL/GenBank/DDBJ databases">
        <title>Metagenomic exploration of the rhizosphere soil microbial community and their significance in facilitating the development of wild simulated ginseng.</title>
        <authorList>
            <person name="Huang J."/>
        </authorList>
    </citation>
    <scope>NUCLEOTIDE SEQUENCE [LARGE SCALE GENOMIC DNA]</scope>
    <source>
        <strain evidence="3 6">WY141</strain>
    </source>
</reference>
<proteinExistence type="predicted"/>
<dbReference type="EMBL" id="JBEJUE010000022">
    <property type="protein sequence ID" value="MER0427169.1"/>
    <property type="molecule type" value="Genomic_DNA"/>
</dbReference>
<evidence type="ECO:0000313" key="6">
    <source>
        <dbReference type="Proteomes" id="UP001456562"/>
    </source>
</evidence>
<organism evidence="4 5">
    <name type="scientific">Streptomyces microflavus</name>
    <name type="common">Streptomyces lipmanii</name>
    <dbReference type="NCBI Taxonomy" id="1919"/>
    <lineage>
        <taxon>Bacteria</taxon>
        <taxon>Bacillati</taxon>
        <taxon>Actinomycetota</taxon>
        <taxon>Actinomycetes</taxon>
        <taxon>Kitasatosporales</taxon>
        <taxon>Streptomycetaceae</taxon>
        <taxon>Streptomyces</taxon>
    </lineage>
</organism>
<dbReference type="AlphaFoldDB" id="A0A6N9VA63"/>
<sequence length="240" mass="24988">MTESPEQQRSVVLRRRLRTSPARLRTALTRMPPWWPLPVCVLLGTASGLSYGLLASPQYEATSYAMAVAEEETDPSAALGYAQSYGRLVTSDATLSYAQGAAGEPVRALRTQVRSETSPDSPMIAVTGTSDDAGRAADIANAVIEAVIVSSGHVSKDTGVKLIKFTHAMKPDQPVSPSVPLGTAVGTAAGGLLGGLVLLVRPRRTGWSVSAQVPGPAAAEVPGPAAAEDDTTADERELVR</sequence>
<keyword evidence="6" id="KW-1185">Reference proteome</keyword>
<evidence type="ECO:0000313" key="3">
    <source>
        <dbReference type="EMBL" id="MER0427169.1"/>
    </source>
</evidence>
<comment type="caution">
    <text evidence="4">The sequence shown here is derived from an EMBL/GenBank/DDBJ whole genome shotgun (WGS) entry which is preliminary data.</text>
</comment>
<keyword evidence="2" id="KW-1133">Transmembrane helix</keyword>
<evidence type="ECO:0000313" key="5">
    <source>
        <dbReference type="Proteomes" id="UP000471648"/>
    </source>
</evidence>
<accession>A0A6N9VA63</accession>
<keyword evidence="2" id="KW-0472">Membrane</keyword>
<feature type="compositionally biased region" description="Low complexity" evidence="1">
    <location>
        <begin position="213"/>
        <end position="226"/>
    </location>
</feature>